<protein>
    <submittedName>
        <fullName evidence="1">Uncharacterized protein</fullName>
    </submittedName>
</protein>
<evidence type="ECO:0000313" key="1">
    <source>
        <dbReference type="EMBL" id="JAH58271.1"/>
    </source>
</evidence>
<name>A0A0E9TXM7_ANGAN</name>
<sequence>MNTNTSRVAIKVT</sequence>
<dbReference type="EMBL" id="GBXM01050306">
    <property type="protein sequence ID" value="JAH58271.1"/>
    <property type="molecule type" value="Transcribed_RNA"/>
</dbReference>
<organism evidence="1">
    <name type="scientific">Anguilla anguilla</name>
    <name type="common">European freshwater eel</name>
    <name type="synonym">Muraena anguilla</name>
    <dbReference type="NCBI Taxonomy" id="7936"/>
    <lineage>
        <taxon>Eukaryota</taxon>
        <taxon>Metazoa</taxon>
        <taxon>Chordata</taxon>
        <taxon>Craniata</taxon>
        <taxon>Vertebrata</taxon>
        <taxon>Euteleostomi</taxon>
        <taxon>Actinopterygii</taxon>
        <taxon>Neopterygii</taxon>
        <taxon>Teleostei</taxon>
        <taxon>Anguilliformes</taxon>
        <taxon>Anguillidae</taxon>
        <taxon>Anguilla</taxon>
    </lineage>
</organism>
<reference evidence="1" key="2">
    <citation type="journal article" date="2015" name="Fish Shellfish Immunol.">
        <title>Early steps in the European eel (Anguilla anguilla)-Vibrio vulnificus interaction in the gills: Role of the RtxA13 toxin.</title>
        <authorList>
            <person name="Callol A."/>
            <person name="Pajuelo D."/>
            <person name="Ebbesson L."/>
            <person name="Teles M."/>
            <person name="MacKenzie S."/>
            <person name="Amaro C."/>
        </authorList>
    </citation>
    <scope>NUCLEOTIDE SEQUENCE</scope>
</reference>
<accession>A0A0E9TXM7</accession>
<proteinExistence type="predicted"/>
<reference evidence="1" key="1">
    <citation type="submission" date="2014-11" db="EMBL/GenBank/DDBJ databases">
        <authorList>
            <person name="Amaro Gonzalez C."/>
        </authorList>
    </citation>
    <scope>NUCLEOTIDE SEQUENCE</scope>
</reference>